<keyword evidence="1 5" id="KW-0547">Nucleotide-binding</keyword>
<dbReference type="SUPFAM" id="SSF52540">
    <property type="entry name" value="P-loop containing nucleoside triphosphate hydrolases"/>
    <property type="match status" value="1"/>
</dbReference>
<evidence type="ECO:0000313" key="8">
    <source>
        <dbReference type="Proteomes" id="UP000309454"/>
    </source>
</evidence>
<evidence type="ECO:0000256" key="1">
    <source>
        <dbReference type="ARBA" id="ARBA00022741"/>
    </source>
</evidence>
<evidence type="ECO:0000313" key="7">
    <source>
        <dbReference type="EMBL" id="TJW10836.1"/>
    </source>
</evidence>
<keyword evidence="2 5" id="KW-0378">Hydrolase</keyword>
<dbReference type="OrthoDB" id="3196525at2"/>
<dbReference type="PANTHER" id="PTHR11070:SF17">
    <property type="entry name" value="DNA HELICASE IV"/>
    <property type="match status" value="1"/>
</dbReference>
<comment type="caution">
    <text evidence="7">The sequence shown here is derived from an EMBL/GenBank/DDBJ whole genome shotgun (WGS) entry which is preliminary data.</text>
</comment>
<evidence type="ECO:0000256" key="5">
    <source>
        <dbReference type="PROSITE-ProRule" id="PRU00560"/>
    </source>
</evidence>
<evidence type="ECO:0000256" key="2">
    <source>
        <dbReference type="ARBA" id="ARBA00022801"/>
    </source>
</evidence>
<reference evidence="7 8" key="1">
    <citation type="submission" date="2019-04" db="EMBL/GenBank/DDBJ databases">
        <title>Microbes associate with the intestines of laboratory mice.</title>
        <authorList>
            <person name="Navarre W."/>
            <person name="Wong E."/>
            <person name="Huang K.C."/>
            <person name="Tropini C."/>
            <person name="Ng K."/>
            <person name="Yu B."/>
        </authorList>
    </citation>
    <scope>NUCLEOTIDE SEQUENCE [LARGE SCALE GENOMIC DNA]</scope>
    <source>
        <strain evidence="7 8">NM48_B13</strain>
    </source>
</reference>
<feature type="domain" description="UvrD-like helicase ATP-binding" evidence="6">
    <location>
        <begin position="218"/>
        <end position="555"/>
    </location>
</feature>
<dbReference type="RefSeq" id="WP_136845794.1">
    <property type="nucleotide sequence ID" value="NZ_SSTM01000003.1"/>
</dbReference>
<dbReference type="Gene3D" id="3.40.50.300">
    <property type="entry name" value="P-loop containing nucleotide triphosphate hydrolases"/>
    <property type="match status" value="2"/>
</dbReference>
<protein>
    <submittedName>
        <fullName evidence="7">DNA helicase</fullName>
    </submittedName>
</protein>
<dbReference type="InterPro" id="IPR027417">
    <property type="entry name" value="P-loop_NTPase"/>
</dbReference>
<keyword evidence="8" id="KW-1185">Reference proteome</keyword>
<dbReference type="Proteomes" id="UP000309454">
    <property type="component" value="Unassembled WGS sequence"/>
</dbReference>
<dbReference type="InterPro" id="IPR027785">
    <property type="entry name" value="UvrD-like_helicase_C"/>
</dbReference>
<dbReference type="GO" id="GO:0003677">
    <property type="term" value="F:DNA binding"/>
    <property type="evidence" value="ECO:0007669"/>
    <property type="project" value="InterPro"/>
</dbReference>
<name>A0A4T9T8D7_9ACTN</name>
<accession>A0A4T9T8D7</accession>
<dbReference type="GO" id="GO:0043138">
    <property type="term" value="F:3'-5' DNA helicase activity"/>
    <property type="evidence" value="ECO:0007669"/>
    <property type="project" value="TreeGrafter"/>
</dbReference>
<keyword evidence="3 5" id="KW-0347">Helicase</keyword>
<dbReference type="GO" id="GO:0005829">
    <property type="term" value="C:cytosol"/>
    <property type="evidence" value="ECO:0007669"/>
    <property type="project" value="TreeGrafter"/>
</dbReference>
<evidence type="ECO:0000259" key="6">
    <source>
        <dbReference type="PROSITE" id="PS51198"/>
    </source>
</evidence>
<evidence type="ECO:0000256" key="3">
    <source>
        <dbReference type="ARBA" id="ARBA00022806"/>
    </source>
</evidence>
<dbReference type="PANTHER" id="PTHR11070">
    <property type="entry name" value="UVRD / RECB / PCRA DNA HELICASE FAMILY MEMBER"/>
    <property type="match status" value="1"/>
</dbReference>
<dbReference type="GO" id="GO:0005524">
    <property type="term" value="F:ATP binding"/>
    <property type="evidence" value="ECO:0007669"/>
    <property type="project" value="UniProtKB-UniRule"/>
</dbReference>
<dbReference type="InterPro" id="IPR014016">
    <property type="entry name" value="UvrD-like_ATP-bd"/>
</dbReference>
<gene>
    <name evidence="7" type="ORF">E5982_06085</name>
</gene>
<sequence length="712" mass="78630">MAQPTDNAQMNDPVFAEEQAHLSATYGALQQIGRTTAKALEEAALKAAADKESMADELARNFATADDALETWADFAAMDRIIDGYNLAQTANAEKLKTVELLLKRPYFAKIVVTPKSTGKQRELYIGAAGIAGEDYRRLVVDWRSPVAEVYYNQSEGPTSYKVDGRTIEVELQLRRQFDIDENRLNAYFDTTVAIEDPLLLASLAHERSAHMRAITATIQREQNTVVRHEDVPVLLVRGIAGSGKTSVMMQRIAYLLFQNRSDLKAQDVFLLSPNPLFARYIEDVLPEMGEANPETLTWEQFAQAHLPKGRGAGSPAVPLQRLEAMERAVRQLEFSDGDFCDITLFGTRLIAADQARKVSEKYGHLPAGPHRVALMREELWSKLESRLGSMAASDGIQDEISALSIEEQLRILGELYDPSTEQEAREQALVYVRDRFAEAFDMVERDEWLNIEAIGRRLAGGNIGSLEWLFAKMLVTGLSNPEARFVMVDEVQDYTEAQLLVLATYFRRAHFLLLGDPNQAIDEHTASFNQVKALMGARFGQVSECGLMTSYRSSPEITALFARLAADGARMEISSVRPAVEEVQLVRCETADEQQQALRRAVAAAREAGGLAAVVVPWKSDLKRTAAQLEGEGVLPLTDADTLPAEGVVLLPLKLAKGLEFDSVVVPDVSETVFPAGEDIARRRLYTTVSRATSHLTLISKGAPTGWLGSL</sequence>
<proteinExistence type="predicted"/>
<feature type="binding site" evidence="5">
    <location>
        <begin position="239"/>
        <end position="246"/>
    </location>
    <ligand>
        <name>ATP</name>
        <dbReference type="ChEBI" id="CHEBI:30616"/>
    </ligand>
</feature>
<dbReference type="PROSITE" id="PS51198">
    <property type="entry name" value="UVRD_HELICASE_ATP_BIND"/>
    <property type="match status" value="1"/>
</dbReference>
<dbReference type="InterPro" id="IPR000212">
    <property type="entry name" value="DNA_helicase_UvrD/REP"/>
</dbReference>
<evidence type="ECO:0000256" key="4">
    <source>
        <dbReference type="ARBA" id="ARBA00022840"/>
    </source>
</evidence>
<dbReference type="Pfam" id="PF13538">
    <property type="entry name" value="UvrD_C_2"/>
    <property type="match status" value="1"/>
</dbReference>
<dbReference type="GO" id="GO:0016787">
    <property type="term" value="F:hydrolase activity"/>
    <property type="evidence" value="ECO:0007669"/>
    <property type="project" value="UniProtKB-UniRule"/>
</dbReference>
<organism evidence="7 8">
    <name type="scientific">Parvibacter caecicola</name>
    <dbReference type="NCBI Taxonomy" id="747645"/>
    <lineage>
        <taxon>Bacteria</taxon>
        <taxon>Bacillati</taxon>
        <taxon>Actinomycetota</taxon>
        <taxon>Coriobacteriia</taxon>
        <taxon>Coriobacteriales</taxon>
        <taxon>Coriobacteriaceae</taxon>
        <taxon>Parvibacter</taxon>
    </lineage>
</organism>
<dbReference type="GO" id="GO:0000725">
    <property type="term" value="P:recombinational repair"/>
    <property type="evidence" value="ECO:0007669"/>
    <property type="project" value="TreeGrafter"/>
</dbReference>
<dbReference type="AlphaFoldDB" id="A0A4T9T8D7"/>
<keyword evidence="4 5" id="KW-0067">ATP-binding</keyword>
<dbReference type="EMBL" id="SSTM01000003">
    <property type="protein sequence ID" value="TJW10836.1"/>
    <property type="molecule type" value="Genomic_DNA"/>
</dbReference>